<name>A0A8J3I197_9CHLR</name>
<dbReference type="PANTHER" id="PTHR38479:SF2">
    <property type="entry name" value="WINGED HELIX DNA-BINDING DOMAIN-CONTAINING PROTEIN"/>
    <property type="match status" value="1"/>
</dbReference>
<dbReference type="AlphaFoldDB" id="A0A8J3I197"/>
<proteinExistence type="predicted"/>
<evidence type="ECO:0008006" key="3">
    <source>
        <dbReference type="Google" id="ProtNLM"/>
    </source>
</evidence>
<gene>
    <name evidence="1" type="ORF">KSX_31030</name>
</gene>
<keyword evidence="2" id="KW-1185">Reference proteome</keyword>
<dbReference type="PANTHER" id="PTHR38479">
    <property type="entry name" value="LMO0824 PROTEIN"/>
    <property type="match status" value="1"/>
</dbReference>
<dbReference type="InterPro" id="IPR009351">
    <property type="entry name" value="AlkZ-like"/>
</dbReference>
<evidence type="ECO:0000313" key="2">
    <source>
        <dbReference type="Proteomes" id="UP000612362"/>
    </source>
</evidence>
<dbReference type="Pfam" id="PF06224">
    <property type="entry name" value="AlkZ-like"/>
    <property type="match status" value="1"/>
</dbReference>
<dbReference type="RefSeq" id="WP_220194300.1">
    <property type="nucleotide sequence ID" value="NZ_BNJF01000001.1"/>
</dbReference>
<protein>
    <recommendedName>
        <fullName evidence="3">Winged helix DNA-binding domain-containing protein</fullName>
    </recommendedName>
</protein>
<evidence type="ECO:0000313" key="1">
    <source>
        <dbReference type="EMBL" id="GHO44940.1"/>
    </source>
</evidence>
<comment type="caution">
    <text evidence="1">The sequence shown here is derived from an EMBL/GenBank/DDBJ whole genome shotgun (WGS) entry which is preliminary data.</text>
</comment>
<sequence>MTMTVIALRRLYQQRLTSQPFITPEEVVSYLGAVQSQEYLGAQWSLGMRMQNATDDIIDLAFNEGRILRTHVMRPTWHFVTPSDIRWLLELTAPRVNAINAYMYRQYKLDDALFTRCNEILIKTLQGGHKMTRVELGMALTRAGITTDNMRLGLILHRAELDAIICSGSHQGKQSTHMLLPERAPQARSLPRQEALAELTLRYYTSHGPATIQDFAWWSGLSTADVKGGLALVADQLTQEIIDGQTYWYSASQPPLTEPAPQAFLLPTYDEFLVGFSGFGKAIQNADQKTAFSAPIVINGQVVGRWKRTLKSKQVVIELAPFTPLTPTEEEAINTAAQRYGAFLGLQVVYKQQKV</sequence>
<organism evidence="1 2">
    <name type="scientific">Ktedonospora formicarum</name>
    <dbReference type="NCBI Taxonomy" id="2778364"/>
    <lineage>
        <taxon>Bacteria</taxon>
        <taxon>Bacillati</taxon>
        <taxon>Chloroflexota</taxon>
        <taxon>Ktedonobacteria</taxon>
        <taxon>Ktedonobacterales</taxon>
        <taxon>Ktedonobacteraceae</taxon>
        <taxon>Ktedonospora</taxon>
    </lineage>
</organism>
<dbReference type="Proteomes" id="UP000612362">
    <property type="component" value="Unassembled WGS sequence"/>
</dbReference>
<dbReference type="EMBL" id="BNJF01000001">
    <property type="protein sequence ID" value="GHO44940.1"/>
    <property type="molecule type" value="Genomic_DNA"/>
</dbReference>
<accession>A0A8J3I197</accession>
<reference evidence="1" key="1">
    <citation type="submission" date="2020-10" db="EMBL/GenBank/DDBJ databases">
        <title>Taxonomic study of unclassified bacteria belonging to the class Ktedonobacteria.</title>
        <authorList>
            <person name="Yabe S."/>
            <person name="Wang C.M."/>
            <person name="Zheng Y."/>
            <person name="Sakai Y."/>
            <person name="Cavaletti L."/>
            <person name="Monciardini P."/>
            <person name="Donadio S."/>
        </authorList>
    </citation>
    <scope>NUCLEOTIDE SEQUENCE</scope>
    <source>
        <strain evidence="1">SOSP1-1</strain>
    </source>
</reference>